<dbReference type="EMBL" id="BN001304">
    <property type="protein sequence ID" value="CBF79048.1"/>
    <property type="molecule type" value="Genomic_DNA"/>
</dbReference>
<dbReference type="eggNOG" id="ENOG502RGI5">
    <property type="taxonomic scope" value="Eukaryota"/>
</dbReference>
<dbReference type="InterPro" id="IPR017853">
    <property type="entry name" value="GH"/>
</dbReference>
<evidence type="ECO:0000313" key="3">
    <source>
        <dbReference type="Proteomes" id="UP000000560"/>
    </source>
</evidence>
<dbReference type="GeneID" id="2869871"/>
<reference evidence="3" key="2">
    <citation type="journal article" date="2009" name="Fungal Genet. Biol.">
        <title>The 2008 update of the Aspergillus nidulans genome annotation: a community effort.</title>
        <authorList>
            <person name="Wortman J.R."/>
            <person name="Gilsenan J.M."/>
            <person name="Joardar V."/>
            <person name="Deegan J."/>
            <person name="Clutterbuck J."/>
            <person name="Andersen M.R."/>
            <person name="Archer D."/>
            <person name="Bencina M."/>
            <person name="Braus G."/>
            <person name="Coutinho P."/>
            <person name="von Dohren H."/>
            <person name="Doonan J."/>
            <person name="Driessen A.J."/>
            <person name="Durek P."/>
            <person name="Espeso E."/>
            <person name="Fekete E."/>
            <person name="Flipphi M."/>
            <person name="Estrada C.G."/>
            <person name="Geysens S."/>
            <person name="Goldman G."/>
            <person name="de Groot P.W."/>
            <person name="Hansen K."/>
            <person name="Harris S.D."/>
            <person name="Heinekamp T."/>
            <person name="Helmstaedt K."/>
            <person name="Henrissat B."/>
            <person name="Hofmann G."/>
            <person name="Homan T."/>
            <person name="Horio T."/>
            <person name="Horiuchi H."/>
            <person name="James S."/>
            <person name="Jones M."/>
            <person name="Karaffa L."/>
            <person name="Karanyi Z."/>
            <person name="Kato M."/>
            <person name="Keller N."/>
            <person name="Kelly D.E."/>
            <person name="Kiel J.A."/>
            <person name="Kim J.M."/>
            <person name="van der Klei I.J."/>
            <person name="Klis F.M."/>
            <person name="Kovalchuk A."/>
            <person name="Krasevec N."/>
            <person name="Kubicek C.P."/>
            <person name="Liu B."/>
            <person name="Maccabe A."/>
            <person name="Meyer V."/>
            <person name="Mirabito P."/>
            <person name="Miskei M."/>
            <person name="Mos M."/>
            <person name="Mullins J."/>
            <person name="Nelson D.R."/>
            <person name="Nielsen J."/>
            <person name="Oakley B.R."/>
            <person name="Osmani S.A."/>
            <person name="Pakula T."/>
            <person name="Paszewski A."/>
            <person name="Paulsen I."/>
            <person name="Pilsyk S."/>
            <person name="Pocsi I."/>
            <person name="Punt P.J."/>
            <person name="Ram A.F."/>
            <person name="Ren Q."/>
            <person name="Robellet X."/>
            <person name="Robson G."/>
            <person name="Seiboth B."/>
            <person name="van Solingen P."/>
            <person name="Specht T."/>
            <person name="Sun J."/>
            <person name="Taheri-Talesh N."/>
            <person name="Takeshita N."/>
            <person name="Ussery D."/>
            <person name="vanKuyk P.A."/>
            <person name="Visser H."/>
            <person name="van de Vondervoort P.J."/>
            <person name="de Vries R.P."/>
            <person name="Walton J."/>
            <person name="Xiang X."/>
            <person name="Xiong Y."/>
            <person name="Zeng A.P."/>
            <person name="Brandt B.W."/>
            <person name="Cornell M.J."/>
            <person name="van den Hondel C.A."/>
            <person name="Visser J."/>
            <person name="Oliver S.G."/>
            <person name="Turner G."/>
        </authorList>
    </citation>
    <scope>GENOME REANNOTATION</scope>
    <source>
        <strain evidence="3">FGSC A4 / ATCC 38163 / CBS 112.46 / NRRL 194 / M139</strain>
    </source>
</reference>
<dbReference type="CAZy" id="GH39">
    <property type="family name" value="Glycoside Hydrolase Family 39"/>
</dbReference>
<proteinExistence type="predicted"/>
<name>Q5AX63_EMENI</name>
<dbReference type="HOGENOM" id="CLU_023231_1_0_1"/>
<dbReference type="OMA" id="YKYYAAM"/>
<dbReference type="Proteomes" id="UP000000560">
    <property type="component" value="Chromosome IV"/>
</dbReference>
<evidence type="ECO:0000313" key="2">
    <source>
        <dbReference type="EMBL" id="CBF79048.1"/>
    </source>
</evidence>
<evidence type="ECO:0000256" key="1">
    <source>
        <dbReference type="SAM" id="SignalP"/>
    </source>
</evidence>
<protein>
    <recommendedName>
        <fullName evidence="4">Glycoside hydrolase family 39 protein</fullName>
    </recommendedName>
</protein>
<dbReference type="RefSeq" id="XP_664721.1">
    <property type="nucleotide sequence ID" value="XM_659629.1"/>
</dbReference>
<gene>
    <name evidence="2" type="ORF">ANIA_07117</name>
</gene>
<dbReference type="AlphaFoldDB" id="Q5AX63"/>
<accession>C8VDB5</accession>
<accession>Q5AX63</accession>
<reference evidence="3" key="1">
    <citation type="journal article" date="2005" name="Nature">
        <title>Sequencing of Aspergillus nidulans and comparative analysis with A. fumigatus and A. oryzae.</title>
        <authorList>
            <person name="Galagan J.E."/>
            <person name="Calvo S.E."/>
            <person name="Cuomo C."/>
            <person name="Ma L.J."/>
            <person name="Wortman J.R."/>
            <person name="Batzoglou S."/>
            <person name="Lee S.I."/>
            <person name="Basturkmen M."/>
            <person name="Spevak C.C."/>
            <person name="Clutterbuck J."/>
            <person name="Kapitonov V."/>
            <person name="Jurka J."/>
            <person name="Scazzocchio C."/>
            <person name="Farman M."/>
            <person name="Butler J."/>
            <person name="Purcell S."/>
            <person name="Harris S."/>
            <person name="Braus G.H."/>
            <person name="Draht O."/>
            <person name="Busch S."/>
            <person name="D'Enfert C."/>
            <person name="Bouchier C."/>
            <person name="Goldman G.H."/>
            <person name="Bell-Pedersen D."/>
            <person name="Griffiths-Jones S."/>
            <person name="Doonan J.H."/>
            <person name="Yu J."/>
            <person name="Vienken K."/>
            <person name="Pain A."/>
            <person name="Freitag M."/>
            <person name="Selker E.U."/>
            <person name="Archer D.B."/>
            <person name="Penalva M.A."/>
            <person name="Oakley B.R."/>
            <person name="Momany M."/>
            <person name="Tanaka T."/>
            <person name="Kumagai T."/>
            <person name="Asai K."/>
            <person name="Machida M."/>
            <person name="Nierman W.C."/>
            <person name="Denning D.W."/>
            <person name="Caddick M."/>
            <person name="Hynes M."/>
            <person name="Paoletti M."/>
            <person name="Fischer R."/>
            <person name="Miller B."/>
            <person name="Dyer P."/>
            <person name="Sachs M.S."/>
            <person name="Osmani S.A."/>
            <person name="Birren B.W."/>
        </authorList>
    </citation>
    <scope>NUCLEOTIDE SEQUENCE [LARGE SCALE GENOMIC DNA]</scope>
    <source>
        <strain evidence="3">FGSC A4 / ATCC 38163 / CBS 112.46 / NRRL 194 / M139</strain>
    </source>
</reference>
<sequence>MKFTHSLLIAVGADYVSASAQTVNSQNTSGNAIVDVAARTGQAQFLGSNFIYGFPDNGVEAQVSIPDHFLTGIKFNACRAGGAQIAAGGWGSGGYAEYIGRFNSTLSNYRSTRKYNGEFILLLHDLWGADGGSSPDDLVPGDNGDYTEFQKFLAQVKKDIEANDMLDGLIIDIWNEPELEIFWKRSWEQYLDYYVHATGLVRTVITGPSFAHAPTIDSTYWNSWASVVAGSRTLPDIYSWHQIGVWEREPDRSVADFKALLNLYGLPDKPIDLNEYAWTTEQNPANSAFYLAQLERHNVRGLRANWGSGGGLHDYLANLVYKSESDGEYQPNGEWHLYNYYANMTGDRVATTAAADRQFDVFATASCGEVKILAGTRSAQAAYDVIVRGLPKLGFPRRGEIGVRILRFDWNGQFADVGGPVDQGCSHYPVQDGQLTFTVDPPTNSTAFAFEISPHGKC</sequence>
<dbReference type="KEGG" id="ani:ANIA_07117"/>
<dbReference type="InParanoid" id="Q5AX63"/>
<keyword evidence="3" id="KW-1185">Reference proteome</keyword>
<dbReference type="VEuPathDB" id="FungiDB:AN7117"/>
<feature type="chain" id="PRO_5010335840" description="Glycoside hydrolase family 39 protein" evidence="1">
    <location>
        <begin position="21"/>
        <end position="458"/>
    </location>
</feature>
<feature type="signal peptide" evidence="1">
    <location>
        <begin position="1"/>
        <end position="20"/>
    </location>
</feature>
<organism evidence="2 3">
    <name type="scientific">Emericella nidulans (strain FGSC A4 / ATCC 38163 / CBS 112.46 / NRRL 194 / M139)</name>
    <name type="common">Aspergillus nidulans</name>
    <dbReference type="NCBI Taxonomy" id="227321"/>
    <lineage>
        <taxon>Eukaryota</taxon>
        <taxon>Fungi</taxon>
        <taxon>Dikarya</taxon>
        <taxon>Ascomycota</taxon>
        <taxon>Pezizomycotina</taxon>
        <taxon>Eurotiomycetes</taxon>
        <taxon>Eurotiomycetidae</taxon>
        <taxon>Eurotiales</taxon>
        <taxon>Aspergillaceae</taxon>
        <taxon>Aspergillus</taxon>
        <taxon>Aspergillus subgen. Nidulantes</taxon>
    </lineage>
</organism>
<evidence type="ECO:0008006" key="4">
    <source>
        <dbReference type="Google" id="ProtNLM"/>
    </source>
</evidence>
<dbReference type="SUPFAM" id="SSF51445">
    <property type="entry name" value="(Trans)glycosidases"/>
    <property type="match status" value="1"/>
</dbReference>
<dbReference type="OrthoDB" id="3445803at2759"/>
<dbReference type="Gene3D" id="3.20.20.80">
    <property type="entry name" value="Glycosidases"/>
    <property type="match status" value="1"/>
</dbReference>
<keyword evidence="1" id="KW-0732">Signal</keyword>